<reference evidence="1" key="1">
    <citation type="journal article" date="2014" name="Front. Microbiol.">
        <title>High frequency of phylogenetically diverse reductive dehalogenase-homologous genes in deep subseafloor sedimentary metagenomes.</title>
        <authorList>
            <person name="Kawai M."/>
            <person name="Futagami T."/>
            <person name="Toyoda A."/>
            <person name="Takaki Y."/>
            <person name="Nishi S."/>
            <person name="Hori S."/>
            <person name="Arai W."/>
            <person name="Tsubouchi T."/>
            <person name="Morono Y."/>
            <person name="Uchiyama I."/>
            <person name="Ito T."/>
            <person name="Fujiyama A."/>
            <person name="Inagaki F."/>
            <person name="Takami H."/>
        </authorList>
    </citation>
    <scope>NUCLEOTIDE SEQUENCE</scope>
    <source>
        <strain evidence="1">Expedition CK06-06</strain>
    </source>
</reference>
<protein>
    <submittedName>
        <fullName evidence="1">Uncharacterized protein</fullName>
    </submittedName>
</protein>
<gene>
    <name evidence="1" type="ORF">S01H1_86139</name>
</gene>
<proteinExistence type="predicted"/>
<feature type="non-terminal residue" evidence="1">
    <location>
        <position position="32"/>
    </location>
</feature>
<dbReference type="AlphaFoldDB" id="X0ZBI5"/>
<sequence length="32" mass="3979">MMYIAQILRETWTWPSRRHCIAVEEKRLSFIL</sequence>
<accession>X0ZBI5</accession>
<name>X0ZBI5_9ZZZZ</name>
<evidence type="ECO:0000313" key="1">
    <source>
        <dbReference type="EMBL" id="GAG45781.1"/>
    </source>
</evidence>
<organism evidence="1">
    <name type="scientific">marine sediment metagenome</name>
    <dbReference type="NCBI Taxonomy" id="412755"/>
    <lineage>
        <taxon>unclassified sequences</taxon>
        <taxon>metagenomes</taxon>
        <taxon>ecological metagenomes</taxon>
    </lineage>
</organism>
<comment type="caution">
    <text evidence="1">The sequence shown here is derived from an EMBL/GenBank/DDBJ whole genome shotgun (WGS) entry which is preliminary data.</text>
</comment>
<dbReference type="EMBL" id="BARS01059504">
    <property type="protein sequence ID" value="GAG45781.1"/>
    <property type="molecule type" value="Genomic_DNA"/>
</dbReference>